<evidence type="ECO:0000313" key="3">
    <source>
        <dbReference type="Proteomes" id="UP000254134"/>
    </source>
</evidence>
<keyword evidence="3" id="KW-1185">Reference proteome</keyword>
<accession>A0A7M2YU13</accession>
<dbReference type="PANTHER" id="PTHR43135:SF3">
    <property type="entry name" value="ALPHA-D-RIBOSE 1-METHYLPHOSPHONATE 5-TRIPHOSPHATE DIPHOSPHATASE"/>
    <property type="match status" value="1"/>
</dbReference>
<protein>
    <submittedName>
        <fullName evidence="2">Imidazolonepropionase/amidohydrolase</fullName>
    </submittedName>
</protein>
<dbReference type="PANTHER" id="PTHR43135">
    <property type="entry name" value="ALPHA-D-RIBOSE 1-METHYLPHOSPHONATE 5-TRIPHOSPHATE DIPHOSPHATASE"/>
    <property type="match status" value="1"/>
</dbReference>
<organism evidence="2 3">
    <name type="scientific">Gaiella occulta</name>
    <dbReference type="NCBI Taxonomy" id="1002870"/>
    <lineage>
        <taxon>Bacteria</taxon>
        <taxon>Bacillati</taxon>
        <taxon>Actinomycetota</taxon>
        <taxon>Thermoleophilia</taxon>
        <taxon>Gaiellales</taxon>
        <taxon>Gaiellaceae</taxon>
        <taxon>Gaiella</taxon>
    </lineage>
</organism>
<dbReference type="Proteomes" id="UP000254134">
    <property type="component" value="Unassembled WGS sequence"/>
</dbReference>
<evidence type="ECO:0000259" key="1">
    <source>
        <dbReference type="Pfam" id="PF01979"/>
    </source>
</evidence>
<gene>
    <name evidence="2" type="ORF">Gocc_2656</name>
</gene>
<name>A0A7M2YU13_9ACTN</name>
<dbReference type="InterPro" id="IPR011059">
    <property type="entry name" value="Metal-dep_hydrolase_composite"/>
</dbReference>
<dbReference type="SUPFAM" id="SSF51556">
    <property type="entry name" value="Metallo-dependent hydrolases"/>
    <property type="match status" value="1"/>
</dbReference>
<dbReference type="InterPro" id="IPR006680">
    <property type="entry name" value="Amidohydro-rel"/>
</dbReference>
<dbReference type="EMBL" id="QQZY01000008">
    <property type="protein sequence ID" value="RDI73515.1"/>
    <property type="molecule type" value="Genomic_DNA"/>
</dbReference>
<evidence type="ECO:0000313" key="2">
    <source>
        <dbReference type="EMBL" id="RDI73515.1"/>
    </source>
</evidence>
<reference evidence="3" key="2">
    <citation type="journal article" date="2019" name="MicrobiologyOpen">
        <title>High-quality draft genome sequence of Gaiella occulta isolated from a 150 meter deep mineral water borehole and comparison with the genome sequences of other deep-branching lineages of the phylum Actinobacteria.</title>
        <authorList>
            <person name="Severino R."/>
            <person name="Froufe H.J.C."/>
            <person name="Barroso C."/>
            <person name="Albuquerque L."/>
            <person name="Lobo-da-Cunha A."/>
            <person name="da Costa M.S."/>
            <person name="Egas C."/>
        </authorList>
    </citation>
    <scope>NUCLEOTIDE SEQUENCE [LARGE SCALE GENOMIC DNA]</scope>
    <source>
        <strain evidence="3">F2-233</strain>
    </source>
</reference>
<proteinExistence type="predicted"/>
<dbReference type="GO" id="GO:0016810">
    <property type="term" value="F:hydrolase activity, acting on carbon-nitrogen (but not peptide) bonds"/>
    <property type="evidence" value="ECO:0007669"/>
    <property type="project" value="InterPro"/>
</dbReference>
<dbReference type="SUPFAM" id="SSF51338">
    <property type="entry name" value="Composite domain of metallo-dependent hydrolases"/>
    <property type="match status" value="1"/>
</dbReference>
<comment type="caution">
    <text evidence="2">The sequence shown here is derived from an EMBL/GenBank/DDBJ whole genome shotgun (WGS) entry which is preliminary data.</text>
</comment>
<dbReference type="InterPro" id="IPR032466">
    <property type="entry name" value="Metal_Hydrolase"/>
</dbReference>
<reference evidence="2 3" key="1">
    <citation type="submission" date="2018-07" db="EMBL/GenBank/DDBJ databases">
        <title>High-quality-draft genome sequence of Gaiella occulta.</title>
        <authorList>
            <person name="Severino R."/>
            <person name="Froufe H.J.C."/>
            <person name="Rainey F.A."/>
            <person name="Barroso C."/>
            <person name="Albuquerque L."/>
            <person name="Lobo-Da-Cunha A."/>
            <person name="Da Costa M.S."/>
            <person name="Egas C."/>
        </authorList>
    </citation>
    <scope>NUCLEOTIDE SEQUENCE [LARGE SCALE GENOMIC DNA]</scope>
    <source>
        <strain evidence="2 3">F2-233</strain>
    </source>
</reference>
<dbReference type="InterPro" id="IPR051781">
    <property type="entry name" value="Metallo-dep_Hydrolase"/>
</dbReference>
<dbReference type="Gene3D" id="2.30.40.10">
    <property type="entry name" value="Urease, subunit C, domain 1"/>
    <property type="match status" value="2"/>
</dbReference>
<dbReference type="AlphaFoldDB" id="A0A7M2YU13"/>
<feature type="domain" description="Amidohydrolase-related" evidence="1">
    <location>
        <begin position="115"/>
        <end position="385"/>
    </location>
</feature>
<dbReference type="Pfam" id="PF01979">
    <property type="entry name" value="Amidohydro_1"/>
    <property type="match status" value="1"/>
</dbReference>
<dbReference type="OrthoDB" id="3514520at2"/>
<sequence length="386" mass="39823">MKVSGTGAMADQRTSLLKILTTLGTLACASAVIVLSLTPGAGSTNTPSRYFIRADLLFTGTALVKGQVAVAVEDGKVVAAGRLRIPSGARVLRFQNATILPGLIDLHVHDSPQLLLRDGVTTTRNLGEPVARLRPPYAADGYPRIVAAGPIITVPGGYPTGRLPELAAPVASASEAVATVDMLAAKGAALIKIGLETGRDGSLPTLSSEEVRAIVSEAHRLNRLVTAHVLEGKGLAIALAGGVDEIAHMPCLGVTPAQIAELAKRRIPVVGTLHVERLSGRCPDGVANARAFIRQGGTLLYGTDLPNVPPRLDLTELSLMRQAGMTPTQVLIGSTKLAGQQLGIAKLGTLAVGAPADILVVKGDPTRVLSALAHPLLVIARGKAVN</sequence>
<keyword evidence="2" id="KW-0378">Hydrolase</keyword>
<dbReference type="Gene3D" id="3.20.20.140">
    <property type="entry name" value="Metal-dependent hydrolases"/>
    <property type="match status" value="1"/>
</dbReference>